<evidence type="ECO:0000313" key="3">
    <source>
        <dbReference type="Proteomes" id="UP000762676"/>
    </source>
</evidence>
<protein>
    <recommendedName>
        <fullName evidence="4">t-SNARE coiled-coil homology domain-containing protein</fullName>
    </recommendedName>
</protein>
<evidence type="ECO:0000313" key="2">
    <source>
        <dbReference type="EMBL" id="GFR88086.1"/>
    </source>
</evidence>
<reference evidence="2 3" key="1">
    <citation type="journal article" date="2021" name="Elife">
        <title>Chloroplast acquisition without the gene transfer in kleptoplastic sea slugs, Plakobranchus ocellatus.</title>
        <authorList>
            <person name="Maeda T."/>
            <person name="Takahashi S."/>
            <person name="Yoshida T."/>
            <person name="Shimamura S."/>
            <person name="Takaki Y."/>
            <person name="Nagai Y."/>
            <person name="Toyoda A."/>
            <person name="Suzuki Y."/>
            <person name="Arimoto A."/>
            <person name="Ishii H."/>
            <person name="Satoh N."/>
            <person name="Nishiyama T."/>
            <person name="Hasebe M."/>
            <person name="Maruyama T."/>
            <person name="Minagawa J."/>
            <person name="Obokata J."/>
            <person name="Shigenobu S."/>
        </authorList>
    </citation>
    <scope>NUCLEOTIDE SEQUENCE [LARGE SCALE GENOMIC DNA]</scope>
</reference>
<evidence type="ECO:0000256" key="1">
    <source>
        <dbReference type="SAM" id="MobiDB-lite"/>
    </source>
</evidence>
<accession>A0AAV4GU70</accession>
<organism evidence="2 3">
    <name type="scientific">Elysia marginata</name>
    <dbReference type="NCBI Taxonomy" id="1093978"/>
    <lineage>
        <taxon>Eukaryota</taxon>
        <taxon>Metazoa</taxon>
        <taxon>Spiralia</taxon>
        <taxon>Lophotrochozoa</taxon>
        <taxon>Mollusca</taxon>
        <taxon>Gastropoda</taxon>
        <taxon>Heterobranchia</taxon>
        <taxon>Euthyneura</taxon>
        <taxon>Panpulmonata</taxon>
        <taxon>Sacoglossa</taxon>
        <taxon>Placobranchoidea</taxon>
        <taxon>Plakobranchidae</taxon>
        <taxon>Elysia</taxon>
    </lineage>
</organism>
<proteinExistence type="predicted"/>
<name>A0AAV4GU70_9GAST</name>
<sequence length="105" mass="11565">MASSNNNEILSLHEECDAALFEGGGEKLKEQTDILSALQEQTVVFAKVLEAKGRSRKRQRGSNRAGLSSLSSSPSPSHNKVKRRTFLPCKSISFKVTRPHLSPRT</sequence>
<keyword evidence="3" id="KW-1185">Reference proteome</keyword>
<comment type="caution">
    <text evidence="2">The sequence shown here is derived from an EMBL/GenBank/DDBJ whole genome shotgun (WGS) entry which is preliminary data.</text>
</comment>
<feature type="region of interest" description="Disordered" evidence="1">
    <location>
        <begin position="50"/>
        <end position="86"/>
    </location>
</feature>
<dbReference type="AlphaFoldDB" id="A0AAV4GU70"/>
<feature type="compositionally biased region" description="Low complexity" evidence="1">
    <location>
        <begin position="67"/>
        <end position="77"/>
    </location>
</feature>
<dbReference type="Proteomes" id="UP000762676">
    <property type="component" value="Unassembled WGS sequence"/>
</dbReference>
<dbReference type="EMBL" id="BMAT01012209">
    <property type="protein sequence ID" value="GFR88086.1"/>
    <property type="molecule type" value="Genomic_DNA"/>
</dbReference>
<gene>
    <name evidence="2" type="ORF">ElyMa_006092000</name>
</gene>
<evidence type="ECO:0008006" key="4">
    <source>
        <dbReference type="Google" id="ProtNLM"/>
    </source>
</evidence>